<sequence>MRLENRFEKDLNLDHTLKLDPEQRGATSALAALLLKSQIKLLESNRVAQLLIQGADPNTVHFIWERPVLNRIDGKYYPRPSHVRAEDFDTISHDQSRHYEHTIKDRPGYGQHVLWKICIPLVHAAIGDRDDLIELLAGAGARIRPARAFPHKPFDEHLLEQNPYYHALRSDDSNRL</sequence>
<reference evidence="1" key="1">
    <citation type="journal article" date="2020" name="Stud. Mycol.">
        <title>101 Dothideomycetes genomes: a test case for predicting lifestyles and emergence of pathogens.</title>
        <authorList>
            <person name="Haridas S."/>
            <person name="Albert R."/>
            <person name="Binder M."/>
            <person name="Bloem J."/>
            <person name="Labutti K."/>
            <person name="Salamov A."/>
            <person name="Andreopoulos B."/>
            <person name="Baker S."/>
            <person name="Barry K."/>
            <person name="Bills G."/>
            <person name="Bluhm B."/>
            <person name="Cannon C."/>
            <person name="Castanera R."/>
            <person name="Culley D."/>
            <person name="Daum C."/>
            <person name="Ezra D."/>
            <person name="Gonzalez J."/>
            <person name="Henrissat B."/>
            <person name="Kuo A."/>
            <person name="Liang C."/>
            <person name="Lipzen A."/>
            <person name="Lutzoni F."/>
            <person name="Magnuson J."/>
            <person name="Mondo S."/>
            <person name="Nolan M."/>
            <person name="Ohm R."/>
            <person name="Pangilinan J."/>
            <person name="Park H.-J."/>
            <person name="Ramirez L."/>
            <person name="Alfaro M."/>
            <person name="Sun H."/>
            <person name="Tritt A."/>
            <person name="Yoshinaga Y."/>
            <person name="Zwiers L.-H."/>
            <person name="Turgeon B."/>
            <person name="Goodwin S."/>
            <person name="Spatafora J."/>
            <person name="Crous P."/>
            <person name="Grigoriev I."/>
        </authorList>
    </citation>
    <scope>NUCLEOTIDE SEQUENCE</scope>
    <source>
        <strain evidence="1">CBS 473.64</strain>
    </source>
</reference>
<dbReference type="EMBL" id="MU006777">
    <property type="protein sequence ID" value="KAF2645173.1"/>
    <property type="molecule type" value="Genomic_DNA"/>
</dbReference>
<evidence type="ECO:0000313" key="2">
    <source>
        <dbReference type="Proteomes" id="UP000799753"/>
    </source>
</evidence>
<name>A0A6A6SEN8_9PLEO</name>
<dbReference type="Proteomes" id="UP000799753">
    <property type="component" value="Unassembled WGS sequence"/>
</dbReference>
<keyword evidence="2" id="KW-1185">Reference proteome</keyword>
<gene>
    <name evidence="1" type="ORF">P280DRAFT_465084</name>
</gene>
<organism evidence="1 2">
    <name type="scientific">Massarina eburnea CBS 473.64</name>
    <dbReference type="NCBI Taxonomy" id="1395130"/>
    <lineage>
        <taxon>Eukaryota</taxon>
        <taxon>Fungi</taxon>
        <taxon>Dikarya</taxon>
        <taxon>Ascomycota</taxon>
        <taxon>Pezizomycotina</taxon>
        <taxon>Dothideomycetes</taxon>
        <taxon>Pleosporomycetidae</taxon>
        <taxon>Pleosporales</taxon>
        <taxon>Massarineae</taxon>
        <taxon>Massarinaceae</taxon>
        <taxon>Massarina</taxon>
    </lineage>
</organism>
<dbReference type="AlphaFoldDB" id="A0A6A6SEN8"/>
<evidence type="ECO:0000313" key="1">
    <source>
        <dbReference type="EMBL" id="KAF2645173.1"/>
    </source>
</evidence>
<accession>A0A6A6SEN8</accession>
<protein>
    <submittedName>
        <fullName evidence="1">Uncharacterized protein</fullName>
    </submittedName>
</protein>
<proteinExistence type="predicted"/>